<protein>
    <recommendedName>
        <fullName evidence="3">DUF4549 domain-containing protein</fullName>
    </recommendedName>
</protein>
<dbReference type="OrthoDB" id="76966at2759"/>
<keyword evidence="5" id="KW-1185">Reference proteome</keyword>
<dbReference type="PANTHER" id="PTHR33331">
    <property type="entry name" value="COILED-COIL DOMAIN-CONTAINING PROTEIN 162"/>
    <property type="match status" value="1"/>
</dbReference>
<reference evidence="4" key="1">
    <citation type="submission" date="2021-02" db="EMBL/GenBank/DDBJ databases">
        <authorList>
            <person name="Nowell W R."/>
        </authorList>
    </citation>
    <scope>NUCLEOTIDE SEQUENCE</scope>
    <source>
        <strain evidence="4">Ploen Becks lab</strain>
    </source>
</reference>
<gene>
    <name evidence="4" type="ORF">OXX778_LOCUS10567</name>
</gene>
<dbReference type="InterPro" id="IPR029376">
    <property type="entry name" value="DUF4549"/>
</dbReference>
<name>A0A813YHA2_9BILA</name>
<organism evidence="4 5">
    <name type="scientific">Brachionus calyciflorus</name>
    <dbReference type="NCBI Taxonomy" id="104777"/>
    <lineage>
        <taxon>Eukaryota</taxon>
        <taxon>Metazoa</taxon>
        <taxon>Spiralia</taxon>
        <taxon>Gnathifera</taxon>
        <taxon>Rotifera</taxon>
        <taxon>Eurotatoria</taxon>
        <taxon>Monogononta</taxon>
        <taxon>Pseudotrocha</taxon>
        <taxon>Ploima</taxon>
        <taxon>Brachionidae</taxon>
        <taxon>Brachionus</taxon>
    </lineage>
</organism>
<evidence type="ECO:0000256" key="1">
    <source>
        <dbReference type="SAM" id="Coils"/>
    </source>
</evidence>
<dbReference type="EMBL" id="CAJNOC010001690">
    <property type="protein sequence ID" value="CAF0884068.1"/>
    <property type="molecule type" value="Genomic_DNA"/>
</dbReference>
<dbReference type="AlphaFoldDB" id="A0A813YHA2"/>
<evidence type="ECO:0000259" key="3">
    <source>
        <dbReference type="Pfam" id="PF15082"/>
    </source>
</evidence>
<accession>A0A813YHA2</accession>
<evidence type="ECO:0000313" key="4">
    <source>
        <dbReference type="EMBL" id="CAF0884068.1"/>
    </source>
</evidence>
<keyword evidence="1" id="KW-0175">Coiled coil</keyword>
<dbReference type="InterPro" id="IPR040401">
    <property type="entry name" value="CCDC162"/>
</dbReference>
<sequence>MWLNEAAANYKYLNNEPVKKAEEQLQIELNELKREIETNELVHGIGFNRSFTSVPVPKDAQLLAKERKLYIEKMLQVHDIRKPYIQAELMIEQNENCLKEEYTTESLPLILHQFFLDRISWSIQAKHAHLLRWKRFSEHTSIIEDMYINFKNRIGYILSDYNDSLKRSQRLSQARELLLATNSCTLAMNSIEIEDIEIYLRWLMSHFYSQKTFLQAVKLLEWLPYEIFFDSNSSNPILTNTNQSDSLSTNRTSRYKGSNSDRNDILDSIRQSTESNKNINSSSTGSLLINKFKYLDNIYLPSTNANVPRDEILNTVSYMFNQDQMPVHDNTLDYLMPRLRFLVNFYKIDYNLSRMQTSGDEMELFAAVNRKYRHLFTQQEHMKTFRTYDSIELLDENEIGSENWGADSSIHALKKESNWLDYIQLVPQKDSIYEKDISKLKQKHSIDQYLLSHNSFLEIKNDERVQEALRENSTLVKKQPNVEAVSVTTNITQFNTTSLWKKIFHNPNIDSKNDKPTDNLDLLNSNNESQVAKPISFRSKTNKKQDEFNFIENLQKLGLDDSKTNDQNLSNVQGSYLSFLLLRHLRIRDLKRQALGFLNFYRSIEKTITIYDGGLSLESSNYKRTSAQNYSKETPYGGNLGNHSYIFNTPKDFRLNEAEFMEFSEIENHDDFYSVDEKGFVHVQDQRGYFIMYDAALSDIKKLENELLMVASYYIAKDKETFEGPSSSKTKQQPSGSGQNINLGYYSHQNVDRFSVLLDIWSNEVNFLEMKKNLLEIYYEAYQNVFDKTEKRNLAQIITNIIHQRVRFDLHSDYFTQSYRLEISCLNKQCRIVKSILDRMIDEMRNYLEKVDDSKNGLPFTLIKKNPINLSSNLYGHTLKNFYLLEFHPCLASASRLPQAFKQAIEELAYFKSVQNVTERLILEQNFYNIYLDKLEKLDPPGYSFTPQIQKEIFNGTYIEDPILMSDFVQQGIKQVEETSKHKTRKEQTDALLKFMSNTLEMITIRHRLLSASFETETISKLYRRLAIEMGFEEFHMYLRYVQFDFAKYKENAGSPPPVFVSELNSEDSQIDRYVPNNLYLTINELEEGQIGRLSFKAKENIQHILRPGGLDNLQLILKLQLMHNNSLISSIMQANACLLSNNLAVRNNKNSIGLNNPGNSQTEEENYVNKFQENSMFNIKQFNNALGTSSNDNTPSIRISTNVSKLKKFSEAFISIQLEKVKYFFNYLKVSKYLS</sequence>
<feature type="coiled-coil region" evidence="1">
    <location>
        <begin position="15"/>
        <end position="42"/>
    </location>
</feature>
<dbReference type="PANTHER" id="PTHR33331:SF13">
    <property type="entry name" value="COILED-COIL DOMAIN CONTAINING 162"/>
    <property type="match status" value="1"/>
</dbReference>
<dbReference type="Pfam" id="PF15082">
    <property type="entry name" value="DUF4549"/>
    <property type="match status" value="1"/>
</dbReference>
<proteinExistence type="predicted"/>
<feature type="domain" description="DUF4549" evidence="3">
    <location>
        <begin position="9"/>
        <end position="150"/>
    </location>
</feature>
<evidence type="ECO:0000313" key="5">
    <source>
        <dbReference type="Proteomes" id="UP000663879"/>
    </source>
</evidence>
<comment type="caution">
    <text evidence="4">The sequence shown here is derived from an EMBL/GenBank/DDBJ whole genome shotgun (WGS) entry which is preliminary data.</text>
</comment>
<evidence type="ECO:0000256" key="2">
    <source>
        <dbReference type="SAM" id="MobiDB-lite"/>
    </source>
</evidence>
<dbReference type="Proteomes" id="UP000663879">
    <property type="component" value="Unassembled WGS sequence"/>
</dbReference>
<feature type="compositionally biased region" description="Polar residues" evidence="2">
    <location>
        <begin position="239"/>
        <end position="258"/>
    </location>
</feature>
<feature type="region of interest" description="Disordered" evidence="2">
    <location>
        <begin position="239"/>
        <end position="264"/>
    </location>
</feature>